<keyword evidence="5" id="KW-0479">Metal-binding</keyword>
<dbReference type="AlphaFoldDB" id="A0A401FN08"/>
<protein>
    <recommendedName>
        <fullName evidence="5">Acetate kinase</fullName>
        <ecNumber evidence="5">2.7.2.1</ecNumber>
    </recommendedName>
    <alternativeName>
        <fullName evidence="5">Acetokinase</fullName>
    </alternativeName>
</protein>
<dbReference type="GO" id="GO:0008776">
    <property type="term" value="F:acetate kinase activity"/>
    <property type="evidence" value="ECO:0007669"/>
    <property type="project" value="UniProtKB-UniRule"/>
</dbReference>
<dbReference type="Pfam" id="PF00871">
    <property type="entry name" value="Acetate_kinase"/>
    <property type="match status" value="1"/>
</dbReference>
<dbReference type="EMBL" id="BEXA01000003">
    <property type="protein sequence ID" value="GAY73611.1"/>
    <property type="molecule type" value="Genomic_DNA"/>
</dbReference>
<evidence type="ECO:0000256" key="5">
    <source>
        <dbReference type="HAMAP-Rule" id="MF_00020"/>
    </source>
</evidence>
<keyword evidence="3 5" id="KW-0418">Kinase</keyword>
<comment type="cofactor">
    <cofactor evidence="5">
        <name>Mg(2+)</name>
        <dbReference type="ChEBI" id="CHEBI:18420"/>
    </cofactor>
    <cofactor evidence="5">
        <name>Mn(2+)</name>
        <dbReference type="ChEBI" id="CHEBI:29035"/>
    </cofactor>
    <text evidence="5">Mg(2+). Can also accept Mn(2+).</text>
</comment>
<evidence type="ECO:0000256" key="2">
    <source>
        <dbReference type="ARBA" id="ARBA00022741"/>
    </source>
</evidence>
<comment type="function">
    <text evidence="5">Catalyzes the formation of acetyl phosphate from acetate and ATP. Can also catalyze the reverse reaction.</text>
</comment>
<comment type="similarity">
    <text evidence="5 6">Belongs to the acetokinase family.</text>
</comment>
<proteinExistence type="inferred from homology"/>
<evidence type="ECO:0000256" key="6">
    <source>
        <dbReference type="RuleBase" id="RU003835"/>
    </source>
</evidence>
<feature type="site" description="Transition state stabilizer" evidence="5">
    <location>
        <position position="18"/>
    </location>
</feature>
<keyword evidence="4 5" id="KW-0067">ATP-binding</keyword>
<keyword evidence="8" id="KW-1185">Reference proteome</keyword>
<reference evidence="7 8" key="1">
    <citation type="submission" date="2017-11" db="EMBL/GenBank/DDBJ databases">
        <title>Draft Genome Sequence of Lactobacillus curieae NBRC 111893 isolated from Koso, a Japanese sugar-Vegetable Fermented Beverage.</title>
        <authorList>
            <person name="Chiou T.Y."/>
            <person name="Oshima K."/>
            <person name="Suda W."/>
            <person name="Hattori M."/>
            <person name="Takahashi T."/>
        </authorList>
    </citation>
    <scope>NUCLEOTIDE SEQUENCE [LARGE SCALE GENOMIC DNA]</scope>
    <source>
        <strain evidence="7 8">NBRC111893</strain>
    </source>
</reference>
<dbReference type="Gene3D" id="3.30.420.40">
    <property type="match status" value="1"/>
</dbReference>
<comment type="catalytic activity">
    <reaction evidence="5">
        <text>acetate + ATP = acetyl phosphate + ADP</text>
        <dbReference type="Rhea" id="RHEA:11352"/>
        <dbReference type="ChEBI" id="CHEBI:22191"/>
        <dbReference type="ChEBI" id="CHEBI:30089"/>
        <dbReference type="ChEBI" id="CHEBI:30616"/>
        <dbReference type="ChEBI" id="CHEBI:456216"/>
        <dbReference type="EC" id="2.7.2.1"/>
    </reaction>
</comment>
<comment type="pathway">
    <text evidence="5">Metabolic intermediate biosynthesis; acetyl-CoA biosynthesis; acetyl-CoA from acetate: step 1/2.</text>
</comment>
<dbReference type="GO" id="GO:0006083">
    <property type="term" value="P:acetate metabolic process"/>
    <property type="evidence" value="ECO:0007669"/>
    <property type="project" value="TreeGrafter"/>
</dbReference>
<evidence type="ECO:0000313" key="8">
    <source>
        <dbReference type="Proteomes" id="UP000286974"/>
    </source>
</evidence>
<dbReference type="GO" id="GO:0005524">
    <property type="term" value="F:ATP binding"/>
    <property type="evidence" value="ECO:0007669"/>
    <property type="project" value="UniProtKB-KW"/>
</dbReference>
<comment type="subunit">
    <text evidence="5">Homodimer.</text>
</comment>
<name>A0A401FN08_9LACO</name>
<dbReference type="GO" id="GO:0000287">
    <property type="term" value="F:magnesium ion binding"/>
    <property type="evidence" value="ECO:0007669"/>
    <property type="project" value="UniProtKB-UniRule"/>
</dbReference>
<dbReference type="PANTHER" id="PTHR21060:SF15">
    <property type="entry name" value="ACETATE KINASE-RELATED"/>
    <property type="match status" value="1"/>
</dbReference>
<dbReference type="UniPathway" id="UPA00340">
    <property type="reaction ID" value="UER00458"/>
</dbReference>
<dbReference type="EC" id="2.7.2.1" evidence="5"/>
<dbReference type="Proteomes" id="UP000286974">
    <property type="component" value="Unassembled WGS sequence"/>
</dbReference>
<dbReference type="GO" id="GO:0005737">
    <property type="term" value="C:cytoplasm"/>
    <property type="evidence" value="ECO:0007669"/>
    <property type="project" value="UniProtKB-SubCell"/>
</dbReference>
<evidence type="ECO:0000256" key="3">
    <source>
        <dbReference type="ARBA" id="ARBA00022777"/>
    </source>
</evidence>
<evidence type="ECO:0000313" key="7">
    <source>
        <dbReference type="EMBL" id="GAY73611.1"/>
    </source>
</evidence>
<feature type="binding site" evidence="5">
    <location>
        <begin position="108"/>
        <end position="112"/>
    </location>
    <ligand>
        <name>ATP</name>
        <dbReference type="ChEBI" id="CHEBI:30616"/>
    </ligand>
</feature>
<comment type="caution">
    <text evidence="5">Lacks conserved residue(s) required for the propagation of feature annotation.</text>
</comment>
<dbReference type="InterPro" id="IPR000890">
    <property type="entry name" value="Aliphatic_acid_kin_short-chain"/>
</dbReference>
<dbReference type="HAMAP" id="MF_00020">
    <property type="entry name" value="Acetate_kinase"/>
    <property type="match status" value="1"/>
</dbReference>
<gene>
    <name evidence="5" type="primary">ackA</name>
    <name evidence="7" type="ORF">NBRC111893_1757</name>
</gene>
<dbReference type="InterPro" id="IPR004372">
    <property type="entry name" value="Ac/propionate_kinase"/>
</dbReference>
<feature type="binding site" evidence="5">
    <location>
        <position position="159"/>
    </location>
    <ligand>
        <name>Mg(2+)</name>
        <dbReference type="ChEBI" id="CHEBI:18420"/>
    </ligand>
</feature>
<dbReference type="PANTHER" id="PTHR21060">
    <property type="entry name" value="ACETATE KINASE"/>
    <property type="match status" value="1"/>
</dbReference>
<keyword evidence="2 5" id="KW-0547">Nucleotide-binding</keyword>
<evidence type="ECO:0000256" key="1">
    <source>
        <dbReference type="ARBA" id="ARBA00022679"/>
    </source>
</evidence>
<comment type="caution">
    <text evidence="7">The sequence shown here is derived from an EMBL/GenBank/DDBJ whole genome shotgun (WGS) entry which is preliminary data.</text>
</comment>
<dbReference type="GO" id="GO:0006085">
    <property type="term" value="P:acetyl-CoA biosynthetic process"/>
    <property type="evidence" value="ECO:0007669"/>
    <property type="project" value="UniProtKB-UniRule"/>
</dbReference>
<dbReference type="PRINTS" id="PR00471">
    <property type="entry name" value="ACETATEKNASE"/>
</dbReference>
<evidence type="ECO:0000256" key="4">
    <source>
        <dbReference type="ARBA" id="ARBA00022840"/>
    </source>
</evidence>
<accession>A0A401FN08</accession>
<organism evidence="7 8">
    <name type="scientific">Lentilactobacillus kosonis</name>
    <dbReference type="NCBI Taxonomy" id="2810561"/>
    <lineage>
        <taxon>Bacteria</taxon>
        <taxon>Bacillati</taxon>
        <taxon>Bacillota</taxon>
        <taxon>Bacilli</taxon>
        <taxon>Lactobacillales</taxon>
        <taxon>Lactobacillaceae</taxon>
        <taxon>Lentilactobacillus</taxon>
    </lineage>
</organism>
<dbReference type="InterPro" id="IPR043129">
    <property type="entry name" value="ATPase_NBD"/>
</dbReference>
<dbReference type="SUPFAM" id="SSF53067">
    <property type="entry name" value="Actin-like ATPase domain"/>
    <property type="match status" value="1"/>
</dbReference>
<keyword evidence="5" id="KW-0460">Magnesium</keyword>
<sequence>MNTSMGFTPLAGLMMGSRSGDIDPEIIPFIEEKFKLDSEDVRRVLNRESGILGISGVSNDIREVEDAAKNGNKRAELALSMFVHQIQHYIGSYVTDLNGLDTLVFTAGIGEHDSMIRSMVCSKLSYLGVEIDEQKNANNETSIETANSKVKVAVIPTDEEIVIARDVVSVAKL</sequence>
<comment type="subcellular location">
    <subcellularLocation>
        <location evidence="5">Cytoplasm</location>
    </subcellularLocation>
</comment>
<keyword evidence="5" id="KW-0963">Cytoplasm</keyword>
<feature type="binding site" evidence="5">
    <location>
        <begin position="60"/>
        <end position="62"/>
    </location>
    <ligand>
        <name>ATP</name>
        <dbReference type="ChEBI" id="CHEBI:30616"/>
    </ligand>
</feature>
<keyword evidence="1 5" id="KW-0808">Transferase</keyword>